<organism evidence="2 4">
    <name type="scientific">Daedalea quercina L-15889</name>
    <dbReference type="NCBI Taxonomy" id="1314783"/>
    <lineage>
        <taxon>Eukaryota</taxon>
        <taxon>Fungi</taxon>
        <taxon>Dikarya</taxon>
        <taxon>Basidiomycota</taxon>
        <taxon>Agaricomycotina</taxon>
        <taxon>Agaricomycetes</taxon>
        <taxon>Polyporales</taxon>
        <taxon>Fomitopsis</taxon>
    </lineage>
</organism>
<accession>A0A165KHA8</accession>
<dbReference type="EMBL" id="KV429243">
    <property type="protein sequence ID" value="KZT63133.1"/>
    <property type="molecule type" value="Genomic_DNA"/>
</dbReference>
<feature type="domain" description="Retrovirus-related Pol polyprotein from transposon TNT 1-94-like beta-barrel" evidence="1">
    <location>
        <begin position="4"/>
        <end position="53"/>
    </location>
</feature>
<sequence>LDLYDSGATHHMSPYCESFVTFTETTPKTLSAANQQPFQATGEGDVIISVLNNSSPSSQIRL</sequence>
<gene>
    <name evidence="3" type="ORF">DAEQUDRAFT_646227</name>
    <name evidence="2" type="ORF">DAEQUDRAFT_653544</name>
</gene>
<evidence type="ECO:0000313" key="2">
    <source>
        <dbReference type="EMBL" id="KZT63133.1"/>
    </source>
</evidence>
<dbReference type="AlphaFoldDB" id="A0A165KHA8"/>
<feature type="non-terminal residue" evidence="2">
    <location>
        <position position="62"/>
    </location>
</feature>
<evidence type="ECO:0000259" key="1">
    <source>
        <dbReference type="Pfam" id="PF22936"/>
    </source>
</evidence>
<proteinExistence type="predicted"/>
<dbReference type="EMBL" id="KV429162">
    <property type="protein sequence ID" value="KZT63710.1"/>
    <property type="molecule type" value="Genomic_DNA"/>
</dbReference>
<evidence type="ECO:0000313" key="3">
    <source>
        <dbReference type="EMBL" id="KZT63710.1"/>
    </source>
</evidence>
<name>A0A165KHA8_9APHY</name>
<keyword evidence="4" id="KW-1185">Reference proteome</keyword>
<dbReference type="Pfam" id="PF22936">
    <property type="entry name" value="Pol_BBD"/>
    <property type="match status" value="1"/>
</dbReference>
<feature type="non-terminal residue" evidence="2">
    <location>
        <position position="1"/>
    </location>
</feature>
<dbReference type="OrthoDB" id="3251181at2759"/>
<dbReference type="STRING" id="1314783.A0A165KHA8"/>
<protein>
    <recommendedName>
        <fullName evidence="1">Retrovirus-related Pol polyprotein from transposon TNT 1-94-like beta-barrel domain-containing protein</fullName>
    </recommendedName>
</protein>
<dbReference type="Proteomes" id="UP000076727">
    <property type="component" value="Unassembled WGS sequence"/>
</dbReference>
<reference evidence="2 4" key="1">
    <citation type="journal article" date="2016" name="Mol. Biol. Evol.">
        <title>Comparative Genomics of Early-Diverging Mushroom-Forming Fungi Provides Insights into the Origins of Lignocellulose Decay Capabilities.</title>
        <authorList>
            <person name="Nagy L.G."/>
            <person name="Riley R."/>
            <person name="Tritt A."/>
            <person name="Adam C."/>
            <person name="Daum C."/>
            <person name="Floudas D."/>
            <person name="Sun H."/>
            <person name="Yadav J.S."/>
            <person name="Pangilinan J."/>
            <person name="Larsson K.H."/>
            <person name="Matsuura K."/>
            <person name="Barry K."/>
            <person name="Labutti K."/>
            <person name="Kuo R."/>
            <person name="Ohm R.A."/>
            <person name="Bhattacharya S.S."/>
            <person name="Shirouzu T."/>
            <person name="Yoshinaga Y."/>
            <person name="Martin F.M."/>
            <person name="Grigoriev I.V."/>
            <person name="Hibbett D.S."/>
        </authorList>
    </citation>
    <scope>NUCLEOTIDE SEQUENCE [LARGE SCALE GENOMIC DNA]</scope>
    <source>
        <strain evidence="2 4">L-15889</strain>
    </source>
</reference>
<evidence type="ECO:0000313" key="4">
    <source>
        <dbReference type="Proteomes" id="UP000076727"/>
    </source>
</evidence>
<dbReference type="InterPro" id="IPR054722">
    <property type="entry name" value="PolX-like_BBD"/>
</dbReference>